<dbReference type="CDD" id="cd21799">
    <property type="entry name" value="WH2_Wa_Cobl"/>
    <property type="match status" value="1"/>
</dbReference>
<feature type="domain" description="WH2" evidence="2">
    <location>
        <begin position="1175"/>
        <end position="1195"/>
    </location>
</feature>
<dbReference type="Gene3D" id="3.10.20.90">
    <property type="entry name" value="Phosphatidylinositol 3-kinase Catalytic Subunit, Chain A, domain 1"/>
    <property type="match status" value="1"/>
</dbReference>
<dbReference type="SMART" id="SM00246">
    <property type="entry name" value="WH2"/>
    <property type="match status" value="3"/>
</dbReference>
<dbReference type="CDD" id="cd21800">
    <property type="entry name" value="WH2_Wb_Cobl"/>
    <property type="match status" value="1"/>
</dbReference>
<dbReference type="Ensembl" id="ENSBOBT00000025563.1">
    <property type="protein sequence ID" value="ENSBOBP00000025017.1"/>
    <property type="gene ID" value="ENSBOBG00000014826.1"/>
</dbReference>
<dbReference type="GO" id="GO:0030041">
    <property type="term" value="P:actin filament polymerization"/>
    <property type="evidence" value="ECO:0007669"/>
    <property type="project" value="TreeGrafter"/>
</dbReference>
<reference evidence="3" key="2">
    <citation type="submission" date="2025-09" db="UniProtKB">
        <authorList>
            <consortium name="Ensembl"/>
        </authorList>
    </citation>
    <scope>IDENTIFICATION</scope>
</reference>
<dbReference type="AlphaFoldDB" id="A0A8C0FXS3"/>
<feature type="region of interest" description="Disordered" evidence="1">
    <location>
        <begin position="560"/>
        <end position="594"/>
    </location>
</feature>
<evidence type="ECO:0000256" key="1">
    <source>
        <dbReference type="SAM" id="MobiDB-lite"/>
    </source>
</evidence>
<dbReference type="Pfam" id="PF02205">
    <property type="entry name" value="WH2"/>
    <property type="match status" value="3"/>
</dbReference>
<dbReference type="GO" id="GO:0003785">
    <property type="term" value="F:actin monomer binding"/>
    <property type="evidence" value="ECO:0007669"/>
    <property type="project" value="InterPro"/>
</dbReference>
<dbReference type="GO" id="GO:1990357">
    <property type="term" value="C:terminal web"/>
    <property type="evidence" value="ECO:0007669"/>
    <property type="project" value="TreeGrafter"/>
</dbReference>
<feature type="region of interest" description="Disordered" evidence="1">
    <location>
        <begin position="1061"/>
        <end position="1089"/>
    </location>
</feature>
<dbReference type="GO" id="GO:0005886">
    <property type="term" value="C:plasma membrane"/>
    <property type="evidence" value="ECO:0007669"/>
    <property type="project" value="TreeGrafter"/>
</dbReference>
<dbReference type="GO" id="GO:0005884">
    <property type="term" value="C:actin filament"/>
    <property type="evidence" value="ECO:0007669"/>
    <property type="project" value="TreeGrafter"/>
</dbReference>
<feature type="region of interest" description="Disordered" evidence="1">
    <location>
        <begin position="921"/>
        <end position="942"/>
    </location>
</feature>
<dbReference type="GO" id="GO:0051639">
    <property type="term" value="P:actin filament network formation"/>
    <property type="evidence" value="ECO:0007669"/>
    <property type="project" value="TreeGrafter"/>
</dbReference>
<keyword evidence="4" id="KW-1185">Reference proteome</keyword>
<dbReference type="GO" id="GO:0001726">
    <property type="term" value="C:ruffle"/>
    <property type="evidence" value="ECO:0007669"/>
    <property type="project" value="TreeGrafter"/>
</dbReference>
<evidence type="ECO:0000259" key="2">
    <source>
        <dbReference type="PROSITE" id="PS51082"/>
    </source>
</evidence>
<dbReference type="GO" id="GO:0043025">
    <property type="term" value="C:neuronal cell body"/>
    <property type="evidence" value="ECO:0007669"/>
    <property type="project" value="TreeGrafter"/>
</dbReference>
<dbReference type="InterPro" id="IPR003124">
    <property type="entry name" value="WH2_dom"/>
</dbReference>
<evidence type="ECO:0000313" key="3">
    <source>
        <dbReference type="Ensembl" id="ENSBOBP00000025017.1"/>
    </source>
</evidence>
<sequence>MKARAPPPPNQPSAASRIHSEHKSPAETAVISDQNLMSMKENMINRSVDFTVILPSGVEQKSTVQGSKAVMDLLVDLCSQYRLNPSQHSLELKSLGTQQPLSYKPNTLIGALDVQTVLLKEKVPEEKTKRPLPRVPEKSVRLVVNYLKTQKAVVRVSPEVPLHSIIPAICEKCEVSQEHVVLLRDGITGEELELTKSLEELGIKELYAWDRKRGELRLKAGAAGLDDMLIHLQGFSTAPNSPSVNSRSSSLGPSLSLGNISGMTANPEVKKRRAPPPPVVTPALQNRNSCLRLCAGDFQLTFLAIFHLESLLPAHDNVYVVDDAVLELSEVEETASESSCFASEDTTEDSGVVSSPSDIVSLDSQNDSMKLRDTKLVNGCMDSAEADAMYGTEMCLTQPFSPLSLSRRGEEMASAKRENEDIFIAARLHQTLAGLDEDLEGREYINEVLSPHIRKVEAAQDVTTSVPVTVIDDIPEVNTSNSAGNQETETRVSQNISADSVNTGNFTNKNNNAGSFDKGHTDGGAVCISKDLIYQQPSENEFSHLPVEQRRDMFESLTSSFEKRSEKNLRLDPPPRHGVKSEECKSKLTPSHSKATAEISTAKEKMNPLNDSKKIEAEVPSTPTWCHRAQNSGTNYEPKMGLTTFKVVPPKPEVKHFDRGVSLSTGAIKIDELGNLIGPNTGVSKPIPSTSTDESEAIHLGKVKAFWRSSSMEKQSDDSAEHLPKKSAVTANSKPFTIKHEYKPVCLAAPKPVAPQTVTTQVAERQSENERTKPPLPVTQSQVTPLVAPTIKDKLELPFVKPHRRTSSQYVASAIARHISVTTFKPDSMEYLEKDENKQGAGEVKTEAEVSPKRCIIMAKCSPVETESSETRETFSGIFTCSQKAPHRFIPGDNSGVENKVVNIRAPNQATPLSFYKKNASVPLTKSSSKDNNSAEDDHGLNSKQSITLTHINSAPSLKSPDLQGVPSSFNSSSRITKWPPANCVQVSSLKASPELNGAAASAESEQEEKPDDSDIDAISELDINVQTNIFGPKKKFKPVVQKPVPKDTSLHSALMEAIQTGGGKEKLRKVSDSALNGSHRKPSYAEPENERSALLAAIRGHSGTSKLKKISSLASKELQSFRNAELSLRKAEDPQEEKLCIPPAPAQPPPPPPPQLSAAAPRFSAMATGNPGEARQALMEAIRSGAGAAKLKKVDVLLYFIVDETIMPAVL</sequence>
<feature type="domain" description="WH2" evidence="2">
    <location>
        <begin position="1091"/>
        <end position="1111"/>
    </location>
</feature>
<feature type="compositionally biased region" description="Basic and acidic residues" evidence="1">
    <location>
        <begin position="1129"/>
        <end position="1140"/>
    </location>
</feature>
<feature type="region of interest" description="Disordered" evidence="1">
    <location>
        <begin position="955"/>
        <end position="977"/>
    </location>
</feature>
<feature type="region of interest" description="Disordered" evidence="1">
    <location>
        <begin position="336"/>
        <end position="359"/>
    </location>
</feature>
<dbReference type="PANTHER" id="PTHR47008">
    <property type="entry name" value="PROTEIN CORDON-BLEU"/>
    <property type="match status" value="1"/>
</dbReference>
<feature type="compositionally biased region" description="Polar residues" evidence="1">
    <location>
        <begin position="922"/>
        <end position="932"/>
    </location>
</feature>
<protein>
    <submittedName>
        <fullName evidence="3">Cordon-bleu WH2 repeat protein</fullName>
    </submittedName>
</protein>
<dbReference type="GO" id="GO:0044295">
    <property type="term" value="C:axonal growth cone"/>
    <property type="evidence" value="ECO:0007669"/>
    <property type="project" value="TreeGrafter"/>
</dbReference>
<reference evidence="3" key="1">
    <citation type="submission" date="2025-08" db="UniProtKB">
        <authorList>
            <consortium name="Ensembl"/>
        </authorList>
    </citation>
    <scope>IDENTIFICATION</scope>
</reference>
<name>A0A8C0FXS3_BUBBB</name>
<dbReference type="GO" id="GO:0044294">
    <property type="term" value="C:dendritic growth cone"/>
    <property type="evidence" value="ECO:0007669"/>
    <property type="project" value="TreeGrafter"/>
</dbReference>
<feature type="region of interest" description="Disordered" evidence="1">
    <location>
        <begin position="1"/>
        <end position="25"/>
    </location>
</feature>
<dbReference type="InterPro" id="IPR039895">
    <property type="entry name" value="COBL-like"/>
</dbReference>
<dbReference type="GO" id="GO:0048471">
    <property type="term" value="C:perinuclear region of cytoplasm"/>
    <property type="evidence" value="ECO:0007669"/>
    <property type="project" value="TreeGrafter"/>
</dbReference>
<dbReference type="PROSITE" id="PS51082">
    <property type="entry name" value="WH2"/>
    <property type="match status" value="3"/>
</dbReference>
<evidence type="ECO:0000313" key="4">
    <source>
        <dbReference type="Proteomes" id="UP000694567"/>
    </source>
</evidence>
<feature type="compositionally biased region" description="Basic and acidic residues" evidence="1">
    <location>
        <begin position="561"/>
        <end position="586"/>
    </location>
</feature>
<feature type="compositionally biased region" description="Pro residues" evidence="1">
    <location>
        <begin position="1"/>
        <end position="11"/>
    </location>
</feature>
<feature type="compositionally biased region" description="Polar residues" evidence="1">
    <location>
        <begin position="966"/>
        <end position="976"/>
    </location>
</feature>
<feature type="region of interest" description="Disordered" evidence="1">
    <location>
        <begin position="1129"/>
        <end position="1172"/>
    </location>
</feature>
<feature type="region of interest" description="Disordered" evidence="1">
    <location>
        <begin position="754"/>
        <end position="780"/>
    </location>
</feature>
<dbReference type="Pfam" id="PF09469">
    <property type="entry name" value="Cobl"/>
    <property type="match status" value="1"/>
</dbReference>
<dbReference type="Proteomes" id="UP000694567">
    <property type="component" value="Unplaced"/>
</dbReference>
<dbReference type="PANTHER" id="PTHR47008:SF1">
    <property type="entry name" value="PROTEIN CORDON-BLEU"/>
    <property type="match status" value="1"/>
</dbReference>
<accession>A0A8C0FXS3</accession>
<feature type="domain" description="WH2" evidence="2">
    <location>
        <begin position="1051"/>
        <end position="1071"/>
    </location>
</feature>
<organism evidence="3 4">
    <name type="scientific">Bubo bubo</name>
    <name type="common">Eurasian eagle-owl</name>
    <name type="synonym">Strix bubo</name>
    <dbReference type="NCBI Taxonomy" id="30461"/>
    <lineage>
        <taxon>Eukaryota</taxon>
        <taxon>Metazoa</taxon>
        <taxon>Chordata</taxon>
        <taxon>Craniata</taxon>
        <taxon>Vertebrata</taxon>
        <taxon>Euteleostomi</taxon>
        <taxon>Archelosauria</taxon>
        <taxon>Archosauria</taxon>
        <taxon>Dinosauria</taxon>
        <taxon>Saurischia</taxon>
        <taxon>Theropoda</taxon>
        <taxon>Coelurosauria</taxon>
        <taxon>Aves</taxon>
        <taxon>Neognathae</taxon>
        <taxon>Neoaves</taxon>
        <taxon>Telluraves</taxon>
        <taxon>Strigiformes</taxon>
        <taxon>Strigidae</taxon>
        <taxon>Bubo</taxon>
    </lineage>
</organism>
<feature type="compositionally biased region" description="Pro residues" evidence="1">
    <location>
        <begin position="1143"/>
        <end position="1156"/>
    </location>
</feature>
<dbReference type="CDD" id="cd21801">
    <property type="entry name" value="WH2_Wc_Cobl"/>
    <property type="match status" value="1"/>
</dbReference>
<proteinExistence type="predicted"/>
<dbReference type="InterPro" id="IPR019025">
    <property type="entry name" value="Cordon-bleu_ubiquitin_domain"/>
</dbReference>